<reference evidence="1" key="1">
    <citation type="journal article" date="2015" name="Nature">
        <title>Complex archaea that bridge the gap between prokaryotes and eukaryotes.</title>
        <authorList>
            <person name="Spang A."/>
            <person name="Saw J.H."/>
            <person name="Jorgensen S.L."/>
            <person name="Zaremba-Niedzwiedzka K."/>
            <person name="Martijn J."/>
            <person name="Lind A.E."/>
            <person name="van Eijk R."/>
            <person name="Schleper C."/>
            <person name="Guy L."/>
            <person name="Ettema T.J."/>
        </authorList>
    </citation>
    <scope>NUCLEOTIDE SEQUENCE</scope>
</reference>
<protein>
    <submittedName>
        <fullName evidence="1">Uncharacterized protein</fullName>
    </submittedName>
</protein>
<comment type="caution">
    <text evidence="1">The sequence shown here is derived from an EMBL/GenBank/DDBJ whole genome shotgun (WGS) entry which is preliminary data.</text>
</comment>
<sequence length="399" mass="42706">ISVHDPAGYALMRASVPKNAYSTDPESTIQKELFVDGQAWGRVKGKIAEMNDDFLPDRAWFSLSDWENVLALPPNPGDSFGPRRNRILSFFRAAKGHQIQPIKDALAAPFDIQPSQVEVLEFTELLEDDFTAKIADFWQQVPDGHAITNPAGTLKIAASSGVNHTWALSGSDHAPYVKANIDRDEIESEADPSKDAEVSVLIDTDVLGTDDETIAGVAFYDQVANDLLIWGIFKTGGTVKLGHVEILGGVQSAIVDDGAAPARPFHLNMKFNGLTAGATYELGTATAAARNVITSVVSGTAGPNDPTFVLLGVFGLVSGGPTGTDSLEFDNFRLFTPRGLRVFSWFGFRDPTLPGSPDMPGARKLVTRIKPAHSQGSAVQTKALLCDDPDSLCDDGPLG</sequence>
<name>A0A0F9BVM8_9ZZZZ</name>
<gene>
    <name evidence="1" type="ORF">LCGC14_2682960</name>
</gene>
<dbReference type="AlphaFoldDB" id="A0A0F9BVM8"/>
<accession>A0A0F9BVM8</accession>
<organism evidence="1">
    <name type="scientific">marine sediment metagenome</name>
    <dbReference type="NCBI Taxonomy" id="412755"/>
    <lineage>
        <taxon>unclassified sequences</taxon>
        <taxon>metagenomes</taxon>
        <taxon>ecological metagenomes</taxon>
    </lineage>
</organism>
<evidence type="ECO:0000313" key="1">
    <source>
        <dbReference type="EMBL" id="KKK94429.1"/>
    </source>
</evidence>
<feature type="non-terminal residue" evidence="1">
    <location>
        <position position="1"/>
    </location>
</feature>
<proteinExistence type="predicted"/>
<dbReference type="EMBL" id="LAZR01047348">
    <property type="protein sequence ID" value="KKK94429.1"/>
    <property type="molecule type" value="Genomic_DNA"/>
</dbReference>